<dbReference type="InterPro" id="IPR004472">
    <property type="entry name" value="DTB_synth_BioD"/>
</dbReference>
<dbReference type="GO" id="GO:0009102">
    <property type="term" value="P:biotin biosynthetic process"/>
    <property type="evidence" value="ECO:0007669"/>
    <property type="project" value="UniProtKB-UniRule"/>
</dbReference>
<keyword evidence="10" id="KW-0175">Coiled coil</keyword>
<keyword evidence="7 9" id="KW-0460">Magnesium</keyword>
<feature type="binding site" evidence="9">
    <location>
        <position position="17"/>
    </location>
    <ligand>
        <name>Mg(2+)</name>
        <dbReference type="ChEBI" id="CHEBI:18420"/>
    </ligand>
</feature>
<dbReference type="OrthoDB" id="9802097at2"/>
<evidence type="ECO:0000256" key="1">
    <source>
        <dbReference type="ARBA" id="ARBA00022490"/>
    </source>
</evidence>
<dbReference type="Pfam" id="PF13500">
    <property type="entry name" value="AAA_26"/>
    <property type="match status" value="1"/>
</dbReference>
<comment type="catalytic activity">
    <reaction evidence="8">
        <text>(7R,8S)-8-amino-7-(carboxyamino)nonanoate + ATP = (4R,5S)-dethiobiotin + ADP + phosphate + H(+)</text>
        <dbReference type="Rhea" id="RHEA:63684"/>
        <dbReference type="ChEBI" id="CHEBI:15378"/>
        <dbReference type="ChEBI" id="CHEBI:30616"/>
        <dbReference type="ChEBI" id="CHEBI:43474"/>
        <dbReference type="ChEBI" id="CHEBI:149470"/>
        <dbReference type="ChEBI" id="CHEBI:149473"/>
        <dbReference type="ChEBI" id="CHEBI:456216"/>
    </reaction>
</comment>
<feature type="binding site" evidence="9">
    <location>
        <position position="117"/>
    </location>
    <ligand>
        <name>Mg(2+)</name>
        <dbReference type="ChEBI" id="CHEBI:18420"/>
    </ligand>
</feature>
<evidence type="ECO:0000256" key="8">
    <source>
        <dbReference type="ARBA" id="ARBA00047386"/>
    </source>
</evidence>
<dbReference type="GO" id="GO:0000287">
    <property type="term" value="F:magnesium ion binding"/>
    <property type="evidence" value="ECO:0007669"/>
    <property type="project" value="UniProtKB-UniRule"/>
</dbReference>
<evidence type="ECO:0000256" key="3">
    <source>
        <dbReference type="ARBA" id="ARBA00022723"/>
    </source>
</evidence>
<dbReference type="HAMAP" id="MF_00336">
    <property type="entry name" value="BioD"/>
    <property type="match status" value="1"/>
</dbReference>
<accession>D9QSE2</accession>
<comment type="caution">
    <text evidence="9">Lacks conserved residue(s) required for the propagation of feature annotation.</text>
</comment>
<organism evidence="11 12">
    <name type="scientific">Acetohalobium arabaticum (strain ATCC 49924 / DSM 5501 / Z-7288)</name>
    <dbReference type="NCBI Taxonomy" id="574087"/>
    <lineage>
        <taxon>Bacteria</taxon>
        <taxon>Bacillati</taxon>
        <taxon>Bacillota</taxon>
        <taxon>Clostridia</taxon>
        <taxon>Halanaerobiales</taxon>
        <taxon>Halobacteroidaceae</taxon>
        <taxon>Acetohalobium</taxon>
    </lineage>
</organism>
<dbReference type="RefSeq" id="WP_013278850.1">
    <property type="nucleotide sequence ID" value="NC_014378.1"/>
</dbReference>
<comment type="similarity">
    <text evidence="9">Belongs to the dethiobiotin synthetase family.</text>
</comment>
<dbReference type="PANTHER" id="PTHR43210">
    <property type="entry name" value="DETHIOBIOTIN SYNTHETASE"/>
    <property type="match status" value="1"/>
</dbReference>
<feature type="binding site" evidence="9">
    <location>
        <position position="55"/>
    </location>
    <ligand>
        <name>ATP</name>
        <dbReference type="ChEBI" id="CHEBI:30616"/>
    </ligand>
</feature>
<dbReference type="STRING" id="574087.Acear_1902"/>
<dbReference type="GO" id="GO:0005829">
    <property type="term" value="C:cytosol"/>
    <property type="evidence" value="ECO:0007669"/>
    <property type="project" value="TreeGrafter"/>
</dbReference>
<comment type="pathway">
    <text evidence="9">Cofactor biosynthesis; biotin biosynthesis; biotin from 7,8-diaminononanoate: step 1/2.</text>
</comment>
<evidence type="ECO:0000313" key="12">
    <source>
        <dbReference type="Proteomes" id="UP000001661"/>
    </source>
</evidence>
<evidence type="ECO:0000256" key="10">
    <source>
        <dbReference type="SAM" id="Coils"/>
    </source>
</evidence>
<name>D9QSE2_ACEAZ</name>
<dbReference type="UniPathway" id="UPA00078">
    <property type="reaction ID" value="UER00161"/>
</dbReference>
<feature type="binding site" evidence="9">
    <location>
        <position position="42"/>
    </location>
    <ligand>
        <name>substrate</name>
    </ligand>
</feature>
<dbReference type="PANTHER" id="PTHR43210:SF2">
    <property type="entry name" value="ATP-DEPENDENT DETHIOBIOTIN SYNTHETASE BIOD 2"/>
    <property type="match status" value="1"/>
</dbReference>
<evidence type="ECO:0000256" key="7">
    <source>
        <dbReference type="ARBA" id="ARBA00022842"/>
    </source>
</evidence>
<dbReference type="CDD" id="cd03109">
    <property type="entry name" value="DTBS"/>
    <property type="match status" value="1"/>
</dbReference>
<keyword evidence="12" id="KW-1185">Reference proteome</keyword>
<comment type="cofactor">
    <cofactor evidence="9">
        <name>Mg(2+)</name>
        <dbReference type="ChEBI" id="CHEBI:18420"/>
    </cofactor>
</comment>
<dbReference type="InterPro" id="IPR027417">
    <property type="entry name" value="P-loop_NTPase"/>
</dbReference>
<dbReference type="NCBIfam" id="TIGR00347">
    <property type="entry name" value="bioD"/>
    <property type="match status" value="1"/>
</dbReference>
<sequence length="240" mass="25694">MEAGIFITGTDTGIGKTVVTAGLVAALQQQGYNIGAMKPFQSGAVESNGRLLAPDLEFLLKTTELVADGYDLMNPVRLKPPLAPSVAAEVEGVEVDIDEVESAYNSLQQQYQSLIVEGAGGLMVPLAENFLIPDLIKLFSLPVVVVARPNLGTINHTVLTVKVARQLGLEIIGVIINGLKEEEAGLAEETNPELIEELVDIPVLGIVPYREAIGDDPEEVDLGKLIIENVDLEPVIEYLD</sequence>
<dbReference type="eggNOG" id="COG0132">
    <property type="taxonomic scope" value="Bacteria"/>
</dbReference>
<comment type="function">
    <text evidence="9">Catalyzes a mechanistically unusual reaction, the ATP-dependent insertion of CO2 between the N7 and N8 nitrogen atoms of 7,8-diaminopelargonic acid (DAPA, also called 7,8-diammoniononanoate) to form a ureido ring.</text>
</comment>
<protein>
    <recommendedName>
        <fullName evidence="9">ATP-dependent dethiobiotin synthetase BioD</fullName>
        <ecNumber evidence="9">6.3.3.3</ecNumber>
    </recommendedName>
    <alternativeName>
        <fullName evidence="9">DTB synthetase</fullName>
        <shortName evidence="9">DTBS</shortName>
    </alternativeName>
    <alternativeName>
        <fullName evidence="9">Dethiobiotin synthase</fullName>
    </alternativeName>
</protein>
<dbReference type="GO" id="GO:0005524">
    <property type="term" value="F:ATP binding"/>
    <property type="evidence" value="ECO:0007669"/>
    <property type="project" value="UniProtKB-UniRule"/>
</dbReference>
<dbReference type="SUPFAM" id="SSF52540">
    <property type="entry name" value="P-loop containing nucleoside triphosphate hydrolases"/>
    <property type="match status" value="1"/>
</dbReference>
<gene>
    <name evidence="9" type="primary">bioD</name>
    <name evidence="11" type="ordered locus">Acear_1902</name>
</gene>
<evidence type="ECO:0000313" key="11">
    <source>
        <dbReference type="EMBL" id="ADL13405.1"/>
    </source>
</evidence>
<feature type="active site" evidence="9">
    <location>
        <position position="38"/>
    </location>
</feature>
<feature type="binding site" evidence="9">
    <location>
        <position position="55"/>
    </location>
    <ligand>
        <name>Mg(2+)</name>
        <dbReference type="ChEBI" id="CHEBI:18420"/>
    </ligand>
</feature>
<feature type="binding site" evidence="9">
    <location>
        <begin position="117"/>
        <end position="120"/>
    </location>
    <ligand>
        <name>ATP</name>
        <dbReference type="ChEBI" id="CHEBI:30616"/>
    </ligand>
</feature>
<dbReference type="Proteomes" id="UP000001661">
    <property type="component" value="Chromosome"/>
</dbReference>
<dbReference type="FunFam" id="3.40.50.300:FF:000292">
    <property type="entry name" value="ATP-dependent dethiobiotin synthetase BioD"/>
    <property type="match status" value="1"/>
</dbReference>
<keyword evidence="4 9" id="KW-0547">Nucleotide-binding</keyword>
<keyword evidence="2 9" id="KW-0436">Ligase</keyword>
<keyword evidence="6 9" id="KW-0067">ATP-binding</keyword>
<dbReference type="KEGG" id="aar:Acear_1902"/>
<dbReference type="AlphaFoldDB" id="D9QSE2"/>
<keyword evidence="5 9" id="KW-0093">Biotin biosynthesis</keyword>
<proteinExistence type="inferred from homology"/>
<comment type="subcellular location">
    <subcellularLocation>
        <location evidence="9">Cytoplasm</location>
    </subcellularLocation>
</comment>
<comment type="subunit">
    <text evidence="9">Homodimer.</text>
</comment>
<feature type="binding site" evidence="9">
    <location>
        <begin position="13"/>
        <end position="18"/>
    </location>
    <ligand>
        <name>ATP</name>
        <dbReference type="ChEBI" id="CHEBI:30616"/>
    </ligand>
</feature>
<keyword evidence="3 9" id="KW-0479">Metal-binding</keyword>
<dbReference type="EMBL" id="CP002105">
    <property type="protein sequence ID" value="ADL13405.1"/>
    <property type="molecule type" value="Genomic_DNA"/>
</dbReference>
<feature type="coiled-coil region" evidence="10">
    <location>
        <begin position="90"/>
        <end position="117"/>
    </location>
</feature>
<evidence type="ECO:0000256" key="2">
    <source>
        <dbReference type="ARBA" id="ARBA00022598"/>
    </source>
</evidence>
<dbReference type="PIRSF" id="PIRSF006755">
    <property type="entry name" value="DTB_synth"/>
    <property type="match status" value="1"/>
</dbReference>
<comment type="catalytic activity">
    <reaction evidence="9">
        <text>(7R,8S)-7,8-diammoniononanoate + CO2 + ATP = (4R,5S)-dethiobiotin + ADP + phosphate + 3 H(+)</text>
        <dbReference type="Rhea" id="RHEA:15805"/>
        <dbReference type="ChEBI" id="CHEBI:15378"/>
        <dbReference type="ChEBI" id="CHEBI:16526"/>
        <dbReference type="ChEBI" id="CHEBI:30616"/>
        <dbReference type="ChEBI" id="CHEBI:43474"/>
        <dbReference type="ChEBI" id="CHEBI:149469"/>
        <dbReference type="ChEBI" id="CHEBI:149473"/>
        <dbReference type="ChEBI" id="CHEBI:456216"/>
        <dbReference type="EC" id="6.3.3.3"/>
    </reaction>
</comment>
<dbReference type="GO" id="GO:0042803">
    <property type="term" value="F:protein homodimerization activity"/>
    <property type="evidence" value="ECO:0007669"/>
    <property type="project" value="UniProtKB-ARBA"/>
</dbReference>
<dbReference type="Gene3D" id="3.40.50.300">
    <property type="entry name" value="P-loop containing nucleotide triphosphate hydrolases"/>
    <property type="match status" value="1"/>
</dbReference>
<evidence type="ECO:0000256" key="6">
    <source>
        <dbReference type="ARBA" id="ARBA00022840"/>
    </source>
</evidence>
<reference evidence="11 12" key="1">
    <citation type="journal article" date="2010" name="Stand. Genomic Sci.">
        <title>Complete genome sequence of Acetohalobium arabaticum type strain (Z-7288).</title>
        <authorList>
            <person name="Sikorski J."/>
            <person name="Lapidus A."/>
            <person name="Chertkov O."/>
            <person name="Lucas S."/>
            <person name="Copeland A."/>
            <person name="Glavina Del Rio T."/>
            <person name="Nolan M."/>
            <person name="Tice H."/>
            <person name="Cheng J.F."/>
            <person name="Han C."/>
            <person name="Brambilla E."/>
            <person name="Pitluck S."/>
            <person name="Liolios K."/>
            <person name="Ivanova N."/>
            <person name="Mavromatis K."/>
            <person name="Mikhailova N."/>
            <person name="Pati A."/>
            <person name="Bruce D."/>
            <person name="Detter C."/>
            <person name="Tapia R."/>
            <person name="Goodwin L."/>
            <person name="Chen A."/>
            <person name="Palaniappan K."/>
            <person name="Land M."/>
            <person name="Hauser L."/>
            <person name="Chang Y.J."/>
            <person name="Jeffries C.D."/>
            <person name="Rohde M."/>
            <person name="Goker M."/>
            <person name="Spring S."/>
            <person name="Woyke T."/>
            <person name="Bristow J."/>
            <person name="Eisen J.A."/>
            <person name="Markowitz V."/>
            <person name="Hugenholtz P."/>
            <person name="Kyrpides N.C."/>
            <person name="Klenk H.P."/>
        </authorList>
    </citation>
    <scope>NUCLEOTIDE SEQUENCE [LARGE SCALE GENOMIC DNA]</scope>
    <source>
        <strain evidence="12">ATCC 49924 / DSM 5501 / Z-7288</strain>
    </source>
</reference>
<evidence type="ECO:0000256" key="9">
    <source>
        <dbReference type="HAMAP-Rule" id="MF_00336"/>
    </source>
</evidence>
<keyword evidence="1 9" id="KW-0963">Cytoplasm</keyword>
<dbReference type="HOGENOM" id="CLU_072551_3_0_9"/>
<evidence type="ECO:0000256" key="5">
    <source>
        <dbReference type="ARBA" id="ARBA00022756"/>
    </source>
</evidence>
<evidence type="ECO:0000256" key="4">
    <source>
        <dbReference type="ARBA" id="ARBA00022741"/>
    </source>
</evidence>
<dbReference type="EC" id="6.3.3.3" evidence="9"/>
<dbReference type="GO" id="GO:0004141">
    <property type="term" value="F:dethiobiotin synthase activity"/>
    <property type="evidence" value="ECO:0007669"/>
    <property type="project" value="UniProtKB-UniRule"/>
</dbReference>